<dbReference type="PROSITE" id="PS50213">
    <property type="entry name" value="FAS1"/>
    <property type="match status" value="2"/>
</dbReference>
<dbReference type="EMBL" id="ML977503">
    <property type="protein sequence ID" value="KAF2131138.1"/>
    <property type="molecule type" value="Genomic_DNA"/>
</dbReference>
<evidence type="ECO:0000313" key="4">
    <source>
        <dbReference type="EMBL" id="KAF2131138.1"/>
    </source>
</evidence>
<dbReference type="FunFam" id="2.30.180.10:FF:000042">
    <property type="entry name" value="Fasciclin domain family"/>
    <property type="match status" value="1"/>
</dbReference>
<dbReference type="Proteomes" id="UP000799771">
    <property type="component" value="Unassembled WGS sequence"/>
</dbReference>
<gene>
    <name evidence="4" type="ORF">P153DRAFT_395521</name>
</gene>
<feature type="compositionally biased region" description="Basic and acidic residues" evidence="1">
    <location>
        <begin position="91"/>
        <end position="108"/>
    </location>
</feature>
<evidence type="ECO:0000259" key="3">
    <source>
        <dbReference type="PROSITE" id="PS50213"/>
    </source>
</evidence>
<protein>
    <submittedName>
        <fullName evidence="4">FAS1 domain-containing protein</fullName>
    </submittedName>
</protein>
<dbReference type="SUPFAM" id="SSF82153">
    <property type="entry name" value="FAS1 domain"/>
    <property type="match status" value="2"/>
</dbReference>
<proteinExistence type="predicted"/>
<evidence type="ECO:0000313" key="5">
    <source>
        <dbReference type="Proteomes" id="UP000799771"/>
    </source>
</evidence>
<name>A0A6A6AJ59_9PLEO</name>
<feature type="region of interest" description="Disordered" evidence="1">
    <location>
        <begin position="86"/>
        <end position="152"/>
    </location>
</feature>
<evidence type="ECO:0000256" key="2">
    <source>
        <dbReference type="SAM" id="SignalP"/>
    </source>
</evidence>
<dbReference type="AlphaFoldDB" id="A0A6A6AJ59"/>
<dbReference type="Pfam" id="PF02469">
    <property type="entry name" value="Fasciclin"/>
    <property type="match status" value="2"/>
</dbReference>
<sequence>MRFARVVPFIPLASAFVITEAEVFEKIDKLDRPGRQVVDNARHVLDNAQNVLDDAFSKVKHGASDAYSKIHAAGCDVESWLEGSFDNFEDEHDHPHPPHHGPPHDGPPHDGPPPPHHGPPPPHHGPPPPHHGPPPPHHGPPHHGKPHHGKPNMTVYELISKSKYTTKLAKLIDKYDDLVETLNSTKANYTIFAPTDEAFEKIPDHGKHPSKEQLKDILLYHVSDDFYPAGRVLHSYTIPTLYEPEQLGHKQRLTVRVTLKGPAINFYAKLVAVDIFGTNGVVHGIDSILVPPPKVAAIIDLLPGEFSTLELALGKTGLFDAVNNTKNYPHEGGTLFAPSNFAFKKLGVKANAFLFSKYGEKYLKALLEYHIVVNQTLYTDAFFDATSKDSADVADRPPYYHFDLPTVLEGKYLAIDVTRYGPFVSIRINGFSRVTVHDGVASDGVIQVVSDVLIPPRNAADGAQVFWEGEELTVEDLKERLQPFVEKETIEL</sequence>
<dbReference type="RefSeq" id="XP_033525525.1">
    <property type="nucleotide sequence ID" value="XM_033671408.1"/>
</dbReference>
<feature type="compositionally biased region" description="Pro residues" evidence="1">
    <location>
        <begin position="109"/>
        <end position="138"/>
    </location>
</feature>
<evidence type="ECO:0000256" key="1">
    <source>
        <dbReference type="SAM" id="MobiDB-lite"/>
    </source>
</evidence>
<reference evidence="4" key="1">
    <citation type="journal article" date="2020" name="Stud. Mycol.">
        <title>101 Dothideomycetes genomes: a test case for predicting lifestyles and emergence of pathogens.</title>
        <authorList>
            <person name="Haridas S."/>
            <person name="Albert R."/>
            <person name="Binder M."/>
            <person name="Bloem J."/>
            <person name="Labutti K."/>
            <person name="Salamov A."/>
            <person name="Andreopoulos B."/>
            <person name="Baker S."/>
            <person name="Barry K."/>
            <person name="Bills G."/>
            <person name="Bluhm B."/>
            <person name="Cannon C."/>
            <person name="Castanera R."/>
            <person name="Culley D."/>
            <person name="Daum C."/>
            <person name="Ezra D."/>
            <person name="Gonzalez J."/>
            <person name="Henrissat B."/>
            <person name="Kuo A."/>
            <person name="Liang C."/>
            <person name="Lipzen A."/>
            <person name="Lutzoni F."/>
            <person name="Magnuson J."/>
            <person name="Mondo S."/>
            <person name="Nolan M."/>
            <person name="Ohm R."/>
            <person name="Pangilinan J."/>
            <person name="Park H.-J."/>
            <person name="Ramirez L."/>
            <person name="Alfaro M."/>
            <person name="Sun H."/>
            <person name="Tritt A."/>
            <person name="Yoshinaga Y."/>
            <person name="Zwiers L.-H."/>
            <person name="Turgeon B."/>
            <person name="Goodwin S."/>
            <person name="Spatafora J."/>
            <person name="Crous P."/>
            <person name="Grigoriev I."/>
        </authorList>
    </citation>
    <scope>NUCLEOTIDE SEQUENCE</scope>
    <source>
        <strain evidence="4">CBS 119687</strain>
    </source>
</reference>
<feature type="signal peptide" evidence="2">
    <location>
        <begin position="1"/>
        <end position="15"/>
    </location>
</feature>
<feature type="chain" id="PRO_5025380869" evidence="2">
    <location>
        <begin position="16"/>
        <end position="492"/>
    </location>
</feature>
<feature type="compositionally biased region" description="Basic residues" evidence="1">
    <location>
        <begin position="139"/>
        <end position="150"/>
    </location>
</feature>
<feature type="domain" description="FAS1" evidence="3">
    <location>
        <begin position="282"/>
        <end position="453"/>
    </location>
</feature>
<dbReference type="PANTHER" id="PTHR10900">
    <property type="entry name" value="PERIOSTIN-RELATED"/>
    <property type="match status" value="1"/>
</dbReference>
<dbReference type="Gene3D" id="2.30.180.10">
    <property type="entry name" value="FAS1 domain"/>
    <property type="match status" value="2"/>
</dbReference>
<organism evidence="4 5">
    <name type="scientific">Dothidotthia symphoricarpi CBS 119687</name>
    <dbReference type="NCBI Taxonomy" id="1392245"/>
    <lineage>
        <taxon>Eukaryota</taxon>
        <taxon>Fungi</taxon>
        <taxon>Dikarya</taxon>
        <taxon>Ascomycota</taxon>
        <taxon>Pezizomycotina</taxon>
        <taxon>Dothideomycetes</taxon>
        <taxon>Pleosporomycetidae</taxon>
        <taxon>Pleosporales</taxon>
        <taxon>Dothidotthiaceae</taxon>
        <taxon>Dothidotthia</taxon>
    </lineage>
</organism>
<dbReference type="OrthoDB" id="7700931at2759"/>
<keyword evidence="5" id="KW-1185">Reference proteome</keyword>
<dbReference type="GeneID" id="54411840"/>
<dbReference type="PANTHER" id="PTHR10900:SF125">
    <property type="entry name" value="FAS1 DOMAIN-CONTAINING PROTEIN YLR001C"/>
    <property type="match status" value="1"/>
</dbReference>
<dbReference type="InterPro" id="IPR000782">
    <property type="entry name" value="FAS1_domain"/>
</dbReference>
<keyword evidence="2" id="KW-0732">Signal</keyword>
<dbReference type="InterPro" id="IPR050904">
    <property type="entry name" value="Adhesion/Biosynth-related"/>
</dbReference>
<accession>A0A6A6AJ59</accession>
<dbReference type="SMART" id="SM00554">
    <property type="entry name" value="FAS1"/>
    <property type="match status" value="2"/>
</dbReference>
<dbReference type="InterPro" id="IPR036378">
    <property type="entry name" value="FAS1_dom_sf"/>
</dbReference>
<feature type="domain" description="FAS1" evidence="3">
    <location>
        <begin position="152"/>
        <end position="289"/>
    </location>
</feature>